<reference evidence="1 2" key="1">
    <citation type="submission" date="2014-04" db="EMBL/GenBank/DDBJ databases">
        <title>Evolutionary Origins and Diversification of the Mycorrhizal Mutualists.</title>
        <authorList>
            <consortium name="DOE Joint Genome Institute"/>
            <consortium name="Mycorrhizal Genomics Consortium"/>
            <person name="Kohler A."/>
            <person name="Kuo A."/>
            <person name="Nagy L.G."/>
            <person name="Floudas D."/>
            <person name="Copeland A."/>
            <person name="Barry K.W."/>
            <person name="Cichocki N."/>
            <person name="Veneault-Fourrey C."/>
            <person name="LaButti K."/>
            <person name="Lindquist E.A."/>
            <person name="Lipzen A."/>
            <person name="Lundell T."/>
            <person name="Morin E."/>
            <person name="Murat C."/>
            <person name="Riley R."/>
            <person name="Ohm R."/>
            <person name="Sun H."/>
            <person name="Tunlid A."/>
            <person name="Henrissat B."/>
            <person name="Grigoriev I.V."/>
            <person name="Hibbett D.S."/>
            <person name="Martin F."/>
        </authorList>
    </citation>
    <scope>NUCLEOTIDE SEQUENCE [LARGE SCALE GENOMIC DNA]</scope>
    <source>
        <strain evidence="1 2">Koide BX008</strain>
    </source>
</reference>
<dbReference type="EMBL" id="KN818267">
    <property type="protein sequence ID" value="KIL62754.1"/>
    <property type="molecule type" value="Genomic_DNA"/>
</dbReference>
<gene>
    <name evidence="1" type="ORF">M378DRAFT_165429</name>
</gene>
<proteinExistence type="predicted"/>
<dbReference type="AlphaFoldDB" id="A0A0C2T7Z7"/>
<protein>
    <submittedName>
        <fullName evidence="1">Uncharacterized protein</fullName>
    </submittedName>
</protein>
<keyword evidence="2" id="KW-1185">Reference proteome</keyword>
<dbReference type="InParanoid" id="A0A0C2T7Z7"/>
<dbReference type="Proteomes" id="UP000054549">
    <property type="component" value="Unassembled WGS sequence"/>
</dbReference>
<name>A0A0C2T7Z7_AMAMK</name>
<accession>A0A0C2T7Z7</accession>
<sequence>MHNCRTSLGSDMMISRKYNTLGPPRNTSSATRGYSFFPAPVGTVMPVIEKSSNFTVGGNARLYEIHGDGVIHQGPDADELKRAGFSQ</sequence>
<organism evidence="1 2">
    <name type="scientific">Amanita muscaria (strain Koide BX008)</name>
    <dbReference type="NCBI Taxonomy" id="946122"/>
    <lineage>
        <taxon>Eukaryota</taxon>
        <taxon>Fungi</taxon>
        <taxon>Dikarya</taxon>
        <taxon>Basidiomycota</taxon>
        <taxon>Agaricomycotina</taxon>
        <taxon>Agaricomycetes</taxon>
        <taxon>Agaricomycetidae</taxon>
        <taxon>Agaricales</taxon>
        <taxon>Pluteineae</taxon>
        <taxon>Amanitaceae</taxon>
        <taxon>Amanita</taxon>
    </lineage>
</organism>
<dbReference type="HOGENOM" id="CLU_2482871_0_0_1"/>
<evidence type="ECO:0000313" key="1">
    <source>
        <dbReference type="EMBL" id="KIL62754.1"/>
    </source>
</evidence>
<evidence type="ECO:0000313" key="2">
    <source>
        <dbReference type="Proteomes" id="UP000054549"/>
    </source>
</evidence>